<dbReference type="SUPFAM" id="SSF50475">
    <property type="entry name" value="FMN-binding split barrel"/>
    <property type="match status" value="1"/>
</dbReference>
<dbReference type="Gene3D" id="2.30.110.10">
    <property type="entry name" value="Electron Transport, Fmn-binding Protein, Chain A"/>
    <property type="match status" value="1"/>
</dbReference>
<dbReference type="InterPro" id="IPR012349">
    <property type="entry name" value="Split_barrel_FMN-bd"/>
</dbReference>
<dbReference type="InterPro" id="IPR052019">
    <property type="entry name" value="F420H2_bilvrd_red/Heme_oxyg"/>
</dbReference>
<dbReference type="PANTHER" id="PTHR35176">
    <property type="entry name" value="HEME OXYGENASE HI_0854-RELATED"/>
    <property type="match status" value="1"/>
</dbReference>
<dbReference type="GO" id="GO:0005829">
    <property type="term" value="C:cytosol"/>
    <property type="evidence" value="ECO:0007669"/>
    <property type="project" value="TreeGrafter"/>
</dbReference>
<dbReference type="STRING" id="928724.SacglDRAFT_04237"/>
<dbReference type="Pfam" id="PF01243">
    <property type="entry name" value="PNPOx_N"/>
    <property type="match status" value="1"/>
</dbReference>
<evidence type="ECO:0000313" key="3">
    <source>
        <dbReference type="EMBL" id="EIF01068.1"/>
    </source>
</evidence>
<dbReference type="eggNOG" id="COG3871">
    <property type="taxonomic scope" value="Bacteria"/>
</dbReference>
<dbReference type="Proteomes" id="UP000005087">
    <property type="component" value="Chromosome"/>
</dbReference>
<dbReference type="InterPro" id="IPR011576">
    <property type="entry name" value="Pyridox_Oxase_N"/>
</dbReference>
<evidence type="ECO:0000256" key="1">
    <source>
        <dbReference type="ARBA" id="ARBA00023002"/>
    </source>
</evidence>
<dbReference type="OrthoDB" id="158738at2"/>
<keyword evidence="4" id="KW-1185">Reference proteome</keyword>
<dbReference type="GO" id="GO:0070967">
    <property type="term" value="F:coenzyme F420 binding"/>
    <property type="evidence" value="ECO:0007669"/>
    <property type="project" value="TreeGrafter"/>
</dbReference>
<accession>I1D7Z3</accession>
<dbReference type="EMBL" id="CM001484">
    <property type="protein sequence ID" value="EIF01068.1"/>
    <property type="molecule type" value="Genomic_DNA"/>
</dbReference>
<organism evidence="3 4">
    <name type="scientific">Saccharomonospora glauca K62</name>
    <dbReference type="NCBI Taxonomy" id="928724"/>
    <lineage>
        <taxon>Bacteria</taxon>
        <taxon>Bacillati</taxon>
        <taxon>Actinomycetota</taxon>
        <taxon>Actinomycetes</taxon>
        <taxon>Pseudonocardiales</taxon>
        <taxon>Pseudonocardiaceae</taxon>
        <taxon>Saccharomonospora</taxon>
    </lineage>
</organism>
<feature type="domain" description="Pyridoxamine 5'-phosphate oxidase N-terminal" evidence="2">
    <location>
        <begin position="27"/>
        <end position="158"/>
    </location>
</feature>
<evidence type="ECO:0000259" key="2">
    <source>
        <dbReference type="Pfam" id="PF01243"/>
    </source>
</evidence>
<evidence type="ECO:0000313" key="4">
    <source>
        <dbReference type="Proteomes" id="UP000005087"/>
    </source>
</evidence>
<reference evidence="4" key="2">
    <citation type="submission" date="2012-01" db="EMBL/GenBank/DDBJ databases">
        <title>Noncontiguous Finished sequence of chromosome of Saccharomonospora glauca K62.</title>
        <authorList>
            <consortium name="US DOE Joint Genome Institute"/>
            <person name="Lucas S."/>
            <person name="Han J."/>
            <person name="Lapidus A."/>
            <person name="Cheng J.-F."/>
            <person name="Goodwin L."/>
            <person name="Pitluck S."/>
            <person name="Peters L."/>
            <person name="Mikhailova N."/>
            <person name="Held B."/>
            <person name="Detter J.C."/>
            <person name="Han C."/>
            <person name="Tapia R."/>
            <person name="Land M."/>
            <person name="Hauser L."/>
            <person name="Kyrpides N."/>
            <person name="Ivanova N."/>
            <person name="Pagani I."/>
            <person name="Brambilla E.-M."/>
            <person name="Klenk H.-P."/>
            <person name="Woyke T."/>
        </authorList>
    </citation>
    <scope>NUCLEOTIDE SEQUENCE [LARGE SCALE GENOMIC DNA]</scope>
    <source>
        <strain evidence="4">K62</strain>
    </source>
</reference>
<dbReference type="PANTHER" id="PTHR35176:SF6">
    <property type="entry name" value="HEME OXYGENASE HI_0854-RELATED"/>
    <property type="match status" value="1"/>
</dbReference>
<protein>
    <submittedName>
        <fullName evidence="3">Pyridoxamine 5''-phosphate oxidase</fullName>
    </submittedName>
</protein>
<dbReference type="HOGENOM" id="CLU_123922_5_0_11"/>
<dbReference type="AlphaFoldDB" id="I1D7Z3"/>
<dbReference type="RefSeq" id="WP_005466937.1">
    <property type="nucleotide sequence ID" value="NZ_CM001484.1"/>
</dbReference>
<proteinExistence type="predicted"/>
<keyword evidence="1" id="KW-0560">Oxidoreductase</keyword>
<sequence length="167" mass="18061">MSRSPRRDAIRMDADALVRYVVARAADTSVAVATLGPNGRPHLVPLWYVVRDADPAATPPLRLASWTYARSQKAVNLRRDPRATLLVESGRTYDELRGVSLECDVELVTDLAEVTSIGVELATARTPGVAASAVRELVAAQAPKRVGLVFTPTRIVSWDHTKLGGGY</sequence>
<reference evidence="3 4" key="1">
    <citation type="submission" date="2011-09" db="EMBL/GenBank/DDBJ databases">
        <authorList>
            <consortium name="US DOE Joint Genome Institute (JGI-PGF)"/>
            <person name="Lucas S."/>
            <person name="Han J."/>
            <person name="Lapidus A."/>
            <person name="Cheng J.-F."/>
            <person name="Goodwin L."/>
            <person name="Pitluck S."/>
            <person name="Peters L."/>
            <person name="Land M.L."/>
            <person name="Hauser L."/>
            <person name="Brambilla E."/>
            <person name="Klenk H.-P."/>
            <person name="Woyke T.J."/>
        </authorList>
    </citation>
    <scope>NUCLEOTIDE SEQUENCE [LARGE SCALE GENOMIC DNA]</scope>
    <source>
        <strain evidence="3 4">K62</strain>
    </source>
</reference>
<name>I1D7Z3_9PSEU</name>
<dbReference type="GO" id="GO:0016627">
    <property type="term" value="F:oxidoreductase activity, acting on the CH-CH group of donors"/>
    <property type="evidence" value="ECO:0007669"/>
    <property type="project" value="TreeGrafter"/>
</dbReference>
<gene>
    <name evidence="3" type="ORF">SacglDRAFT_04237</name>
</gene>